<evidence type="ECO:0000313" key="2">
    <source>
        <dbReference type="EMBL" id="VAW22791.1"/>
    </source>
</evidence>
<keyword evidence="1" id="KW-1133">Transmembrane helix</keyword>
<protein>
    <submittedName>
        <fullName evidence="2">Uncharacterized protein</fullName>
    </submittedName>
</protein>
<evidence type="ECO:0000256" key="1">
    <source>
        <dbReference type="SAM" id="Phobius"/>
    </source>
</evidence>
<organism evidence="2">
    <name type="scientific">hydrothermal vent metagenome</name>
    <dbReference type="NCBI Taxonomy" id="652676"/>
    <lineage>
        <taxon>unclassified sequences</taxon>
        <taxon>metagenomes</taxon>
        <taxon>ecological metagenomes</taxon>
    </lineage>
</organism>
<feature type="transmembrane region" description="Helical" evidence="1">
    <location>
        <begin position="6"/>
        <end position="35"/>
    </location>
</feature>
<gene>
    <name evidence="2" type="ORF">MNBD_BACTEROID01-1925</name>
</gene>
<proteinExistence type="predicted"/>
<keyword evidence="1" id="KW-0812">Transmembrane</keyword>
<reference evidence="2" key="1">
    <citation type="submission" date="2018-06" db="EMBL/GenBank/DDBJ databases">
        <authorList>
            <person name="Zhirakovskaya E."/>
        </authorList>
    </citation>
    <scope>NUCLEOTIDE SEQUENCE</scope>
</reference>
<sequence length="51" mass="5504">MIAGCILPIILIFLAPLFGIKNGLILLLLIVAVFAGHLMMISSHNNHNGHK</sequence>
<accession>A0A3B0TVT3</accession>
<dbReference type="EMBL" id="UOEP01000179">
    <property type="protein sequence ID" value="VAW22791.1"/>
    <property type="molecule type" value="Genomic_DNA"/>
</dbReference>
<name>A0A3B0TVT3_9ZZZZ</name>
<keyword evidence="1" id="KW-0472">Membrane</keyword>
<dbReference type="AlphaFoldDB" id="A0A3B0TVT3"/>